<gene>
    <name evidence="4" type="ORF">V7S43_008626</name>
</gene>
<keyword evidence="2" id="KW-1133">Transmembrane helix</keyword>
<evidence type="ECO:0000259" key="3">
    <source>
        <dbReference type="Pfam" id="PF24784"/>
    </source>
</evidence>
<dbReference type="InterPro" id="IPR055313">
    <property type="entry name" value="Temptin-like"/>
</dbReference>
<dbReference type="InterPro" id="IPR057626">
    <property type="entry name" value="S-S_Temptin"/>
</dbReference>
<evidence type="ECO:0000256" key="2">
    <source>
        <dbReference type="SAM" id="Phobius"/>
    </source>
</evidence>
<proteinExistence type="predicted"/>
<accession>A0ABD3FHH3</accession>
<dbReference type="Proteomes" id="UP001632037">
    <property type="component" value="Unassembled WGS sequence"/>
</dbReference>
<keyword evidence="5" id="KW-1185">Reference proteome</keyword>
<dbReference type="Pfam" id="PF24784">
    <property type="entry name" value="Temptin_C"/>
    <property type="match status" value="1"/>
</dbReference>
<protein>
    <recommendedName>
        <fullName evidence="3">Temptin Cys/Cys disulfide domain-containing protein</fullName>
    </recommendedName>
</protein>
<reference evidence="4 5" key="1">
    <citation type="submission" date="2024-09" db="EMBL/GenBank/DDBJ databases">
        <title>Genome sequencing and assembly of Phytophthora oleae, isolate VK10A, causative agent of rot of olive drupes.</title>
        <authorList>
            <person name="Conti Taguali S."/>
            <person name="Riolo M."/>
            <person name="La Spada F."/>
            <person name="Cacciola S.O."/>
            <person name="Dionisio G."/>
        </authorList>
    </citation>
    <scope>NUCLEOTIDE SEQUENCE [LARGE SCALE GENOMIC DNA]</scope>
    <source>
        <strain evidence="4 5">VK10A</strain>
    </source>
</reference>
<dbReference type="PANTHER" id="PTHR34737">
    <property type="entry name" value="EF-HAND DOMAIN-CONTAINING PROTEIN"/>
    <property type="match status" value="1"/>
</dbReference>
<feature type="domain" description="Temptin Cys/Cys disulfide" evidence="3">
    <location>
        <begin position="51"/>
        <end position="143"/>
    </location>
</feature>
<evidence type="ECO:0000313" key="5">
    <source>
        <dbReference type="Proteomes" id="UP001632037"/>
    </source>
</evidence>
<keyword evidence="2" id="KW-0472">Membrane</keyword>
<evidence type="ECO:0000256" key="1">
    <source>
        <dbReference type="SAM" id="MobiDB-lite"/>
    </source>
</evidence>
<sequence>MHQNVSLHEATYPAVCAHLPIPQQTAKCKTDMRAFVDVIAAYAAFAVPRVAGYSMYAMRVPNGDKVPGVTALGHLDPILAGPMNEFGMDMIDANFHWTKEFCMKDSDGDGQTNGQELGDPCCEFVHRKNPKVRWTEGVSHPGDASLKSDPKLWEGIVCEETADTAANTSVDAGQEAKTEAAEETTVVQAETVTEDTEEPVKVSSQKTEGANETAEEVPTAATDEADGAAPALFSSSLISAVFLLGLLAFVAVRMRRRRSQWTLLPQQGRRTQ</sequence>
<dbReference type="AlphaFoldDB" id="A0ABD3FHH3"/>
<organism evidence="4 5">
    <name type="scientific">Phytophthora oleae</name>
    <dbReference type="NCBI Taxonomy" id="2107226"/>
    <lineage>
        <taxon>Eukaryota</taxon>
        <taxon>Sar</taxon>
        <taxon>Stramenopiles</taxon>
        <taxon>Oomycota</taxon>
        <taxon>Peronosporomycetes</taxon>
        <taxon>Peronosporales</taxon>
        <taxon>Peronosporaceae</taxon>
        <taxon>Phytophthora</taxon>
    </lineage>
</organism>
<keyword evidence="2" id="KW-0812">Transmembrane</keyword>
<comment type="caution">
    <text evidence="4">The sequence shown here is derived from an EMBL/GenBank/DDBJ whole genome shotgun (WGS) entry which is preliminary data.</text>
</comment>
<dbReference type="EMBL" id="JBIMZQ010000017">
    <property type="protein sequence ID" value="KAL3666375.1"/>
    <property type="molecule type" value="Genomic_DNA"/>
</dbReference>
<feature type="transmembrane region" description="Helical" evidence="2">
    <location>
        <begin position="231"/>
        <end position="252"/>
    </location>
</feature>
<feature type="region of interest" description="Disordered" evidence="1">
    <location>
        <begin position="190"/>
        <end position="221"/>
    </location>
</feature>
<dbReference type="PANTHER" id="PTHR34737:SF2">
    <property type="entry name" value="EF-HAND DOMAIN-CONTAINING PROTEIN"/>
    <property type="match status" value="1"/>
</dbReference>
<evidence type="ECO:0000313" key="4">
    <source>
        <dbReference type="EMBL" id="KAL3666375.1"/>
    </source>
</evidence>
<name>A0ABD3FHH3_9STRA</name>